<proteinExistence type="predicted"/>
<dbReference type="AlphaFoldDB" id="A0A7J8Y4J1"/>
<dbReference type="Pfam" id="PF13456">
    <property type="entry name" value="RVT_3"/>
    <property type="match status" value="1"/>
</dbReference>
<dbReference type="GO" id="GO:0003676">
    <property type="term" value="F:nucleic acid binding"/>
    <property type="evidence" value="ECO:0007669"/>
    <property type="project" value="InterPro"/>
</dbReference>
<dbReference type="Proteomes" id="UP000593577">
    <property type="component" value="Unassembled WGS sequence"/>
</dbReference>
<dbReference type="CDD" id="cd06222">
    <property type="entry name" value="RNase_H_like"/>
    <property type="match status" value="1"/>
</dbReference>
<sequence length="90" mass="10351">IDEGFAAAGGYVRNHKGEWIIGFARYLGNCSVLEAELWGILDGLNLTVDRCFQKVFIQTDNIEAIKLSWKIIWESPILPLLEEFIRQLKR</sequence>
<dbReference type="PANTHER" id="PTHR47723">
    <property type="entry name" value="OS05G0353850 PROTEIN"/>
    <property type="match status" value="1"/>
</dbReference>
<accession>A0A7J8Y4J1</accession>
<dbReference type="InterPro" id="IPR053151">
    <property type="entry name" value="RNase_H-like"/>
</dbReference>
<protein>
    <recommendedName>
        <fullName evidence="1">RNase H type-1 domain-containing protein</fullName>
    </recommendedName>
</protein>
<reference evidence="2 3" key="1">
    <citation type="journal article" date="2019" name="Genome Biol. Evol.">
        <title>Insights into the evolution of the New World diploid cottons (Gossypium, subgenus Houzingenia) based on genome sequencing.</title>
        <authorList>
            <person name="Grover C.E."/>
            <person name="Arick M.A. 2nd"/>
            <person name="Thrash A."/>
            <person name="Conover J.L."/>
            <person name="Sanders W.S."/>
            <person name="Peterson D.G."/>
            <person name="Frelichowski J.E."/>
            <person name="Scheffler J.A."/>
            <person name="Scheffler B.E."/>
            <person name="Wendel J.F."/>
        </authorList>
    </citation>
    <scope>NUCLEOTIDE SEQUENCE [LARGE SCALE GENOMIC DNA]</scope>
    <source>
        <strain evidence="2">185</strain>
        <tissue evidence="2">Leaf</tissue>
    </source>
</reference>
<dbReference type="InterPro" id="IPR044730">
    <property type="entry name" value="RNase_H-like_dom_plant"/>
</dbReference>
<dbReference type="InterPro" id="IPR036397">
    <property type="entry name" value="RNaseH_sf"/>
</dbReference>
<feature type="domain" description="RNase H type-1" evidence="1">
    <location>
        <begin position="4"/>
        <end position="67"/>
    </location>
</feature>
<dbReference type="InterPro" id="IPR012337">
    <property type="entry name" value="RNaseH-like_sf"/>
</dbReference>
<keyword evidence="3" id="KW-1185">Reference proteome</keyword>
<feature type="non-terminal residue" evidence="2">
    <location>
        <position position="1"/>
    </location>
</feature>
<evidence type="ECO:0000259" key="1">
    <source>
        <dbReference type="Pfam" id="PF13456"/>
    </source>
</evidence>
<organism evidence="2 3">
    <name type="scientific">Gossypium aridum</name>
    <name type="common">American cotton</name>
    <name type="synonym">Erioxylum aridum</name>
    <dbReference type="NCBI Taxonomy" id="34290"/>
    <lineage>
        <taxon>Eukaryota</taxon>
        <taxon>Viridiplantae</taxon>
        <taxon>Streptophyta</taxon>
        <taxon>Embryophyta</taxon>
        <taxon>Tracheophyta</taxon>
        <taxon>Spermatophyta</taxon>
        <taxon>Magnoliopsida</taxon>
        <taxon>eudicotyledons</taxon>
        <taxon>Gunneridae</taxon>
        <taxon>Pentapetalae</taxon>
        <taxon>rosids</taxon>
        <taxon>malvids</taxon>
        <taxon>Malvales</taxon>
        <taxon>Malvaceae</taxon>
        <taxon>Malvoideae</taxon>
        <taxon>Gossypium</taxon>
    </lineage>
</organism>
<dbReference type="InterPro" id="IPR002156">
    <property type="entry name" value="RNaseH_domain"/>
</dbReference>
<dbReference type="PANTHER" id="PTHR47723:SF19">
    <property type="entry name" value="POLYNUCLEOTIDYL TRANSFERASE, RIBONUCLEASE H-LIKE SUPERFAMILY PROTEIN"/>
    <property type="match status" value="1"/>
</dbReference>
<evidence type="ECO:0000313" key="2">
    <source>
        <dbReference type="EMBL" id="MBA0694486.1"/>
    </source>
</evidence>
<comment type="caution">
    <text evidence="2">The sequence shown here is derived from an EMBL/GenBank/DDBJ whole genome shotgun (WGS) entry which is preliminary data.</text>
</comment>
<dbReference type="Gene3D" id="3.30.420.10">
    <property type="entry name" value="Ribonuclease H-like superfamily/Ribonuclease H"/>
    <property type="match status" value="1"/>
</dbReference>
<name>A0A7J8Y4J1_GOSAI</name>
<gene>
    <name evidence="2" type="ORF">Goari_004770</name>
</gene>
<dbReference type="SUPFAM" id="SSF53098">
    <property type="entry name" value="Ribonuclease H-like"/>
    <property type="match status" value="1"/>
</dbReference>
<dbReference type="EMBL" id="JABFAA010000010">
    <property type="protein sequence ID" value="MBA0694486.1"/>
    <property type="molecule type" value="Genomic_DNA"/>
</dbReference>
<evidence type="ECO:0000313" key="3">
    <source>
        <dbReference type="Proteomes" id="UP000593577"/>
    </source>
</evidence>
<dbReference type="GO" id="GO:0004523">
    <property type="term" value="F:RNA-DNA hybrid ribonuclease activity"/>
    <property type="evidence" value="ECO:0007669"/>
    <property type="project" value="InterPro"/>
</dbReference>